<organism evidence="2 3">
    <name type="scientific">Coemansia biformis</name>
    <dbReference type="NCBI Taxonomy" id="1286918"/>
    <lineage>
        <taxon>Eukaryota</taxon>
        <taxon>Fungi</taxon>
        <taxon>Fungi incertae sedis</taxon>
        <taxon>Zoopagomycota</taxon>
        <taxon>Kickxellomycotina</taxon>
        <taxon>Kickxellomycetes</taxon>
        <taxon>Kickxellales</taxon>
        <taxon>Kickxellaceae</taxon>
        <taxon>Coemansia</taxon>
    </lineage>
</organism>
<proteinExistence type="predicted"/>
<name>A0A9W7YBF9_9FUNG</name>
<dbReference type="OrthoDB" id="5576958at2759"/>
<evidence type="ECO:0000313" key="3">
    <source>
        <dbReference type="Proteomes" id="UP001143981"/>
    </source>
</evidence>
<dbReference type="AlphaFoldDB" id="A0A9W7YBF9"/>
<reference evidence="2" key="1">
    <citation type="submission" date="2022-07" db="EMBL/GenBank/DDBJ databases">
        <title>Phylogenomic reconstructions and comparative analyses of Kickxellomycotina fungi.</title>
        <authorList>
            <person name="Reynolds N.K."/>
            <person name="Stajich J.E."/>
            <person name="Barry K."/>
            <person name="Grigoriev I.V."/>
            <person name="Crous P."/>
            <person name="Smith M.E."/>
        </authorList>
    </citation>
    <scope>NUCLEOTIDE SEQUENCE</scope>
    <source>
        <strain evidence="2">BCRC 34381</strain>
    </source>
</reference>
<keyword evidence="1" id="KW-0732">Signal</keyword>
<protein>
    <submittedName>
        <fullName evidence="2">Uncharacterized protein</fullName>
    </submittedName>
</protein>
<dbReference type="Proteomes" id="UP001143981">
    <property type="component" value="Unassembled WGS sequence"/>
</dbReference>
<feature type="signal peptide" evidence="1">
    <location>
        <begin position="1"/>
        <end position="20"/>
    </location>
</feature>
<evidence type="ECO:0000313" key="2">
    <source>
        <dbReference type="EMBL" id="KAJ1727302.1"/>
    </source>
</evidence>
<accession>A0A9W7YBF9</accession>
<dbReference type="EMBL" id="JANBOI010001146">
    <property type="protein sequence ID" value="KAJ1727302.1"/>
    <property type="molecule type" value="Genomic_DNA"/>
</dbReference>
<feature type="chain" id="PRO_5040786365" evidence="1">
    <location>
        <begin position="21"/>
        <end position="192"/>
    </location>
</feature>
<sequence length="192" mass="19764">MVRFSLRSVAFLALSLVAAASPLAQNFGQPAAAGVAAVGAPQPAAVAAPAAQVLAGEDRSRNVAYQNAPVPAAKPPQGQKCVMVPCSEEECLRNMTPQEQAEFRNQCDAMRREGLHEASKSGKSRVATDAGKLTYYKMLTPQEAAAQQIAGGKTAYITPMNTNDKIVGSRPAGKNLAAVAAARAAATAAAAE</sequence>
<comment type="caution">
    <text evidence="2">The sequence shown here is derived from an EMBL/GenBank/DDBJ whole genome shotgun (WGS) entry which is preliminary data.</text>
</comment>
<keyword evidence="3" id="KW-1185">Reference proteome</keyword>
<gene>
    <name evidence="2" type="ORF">LPJ61_004644</name>
</gene>
<evidence type="ECO:0000256" key="1">
    <source>
        <dbReference type="SAM" id="SignalP"/>
    </source>
</evidence>